<dbReference type="AlphaFoldDB" id="A0A423WER1"/>
<reference evidence="3 4" key="1">
    <citation type="submission" date="2015-09" db="EMBL/GenBank/DDBJ databases">
        <title>Host preference determinants of Valsa canker pathogens revealed by comparative genomics.</title>
        <authorList>
            <person name="Yin Z."/>
            <person name="Huang L."/>
        </authorList>
    </citation>
    <scope>NUCLEOTIDE SEQUENCE [LARGE SCALE GENOMIC DNA]</scope>
    <source>
        <strain evidence="3 4">03-1</strain>
    </source>
</reference>
<evidence type="ECO:0000313" key="3">
    <source>
        <dbReference type="EMBL" id="ROW01892.1"/>
    </source>
</evidence>
<evidence type="ECO:0000313" key="4">
    <source>
        <dbReference type="Proteomes" id="UP000283895"/>
    </source>
</evidence>
<dbReference type="SUPFAM" id="SSF54695">
    <property type="entry name" value="POZ domain"/>
    <property type="match status" value="1"/>
</dbReference>
<keyword evidence="4" id="KW-1185">Reference proteome</keyword>
<dbReference type="CDD" id="cd18186">
    <property type="entry name" value="BTB_POZ_ZBTB_KLHL-like"/>
    <property type="match status" value="1"/>
</dbReference>
<name>A0A423WER1_9PEZI</name>
<dbReference type="EMBL" id="LKEA01000018">
    <property type="protein sequence ID" value="ROW01892.1"/>
    <property type="molecule type" value="Genomic_DNA"/>
</dbReference>
<evidence type="ECO:0000259" key="2">
    <source>
        <dbReference type="PROSITE" id="PS50097"/>
    </source>
</evidence>
<dbReference type="Proteomes" id="UP000283895">
    <property type="component" value="Unassembled WGS sequence"/>
</dbReference>
<feature type="region of interest" description="Disordered" evidence="1">
    <location>
        <begin position="1"/>
        <end position="51"/>
    </location>
</feature>
<feature type="compositionally biased region" description="Basic residues" evidence="1">
    <location>
        <begin position="33"/>
        <end position="47"/>
    </location>
</feature>
<evidence type="ECO:0000256" key="1">
    <source>
        <dbReference type="SAM" id="MobiDB-lite"/>
    </source>
</evidence>
<dbReference type="PANTHER" id="PTHR47843:SF7">
    <property type="entry name" value="BTB DOMAIN-CONTAINING PROTEIN"/>
    <property type="match status" value="1"/>
</dbReference>
<dbReference type="PANTHER" id="PTHR47843">
    <property type="entry name" value="BTB DOMAIN-CONTAINING PROTEIN-RELATED"/>
    <property type="match status" value="1"/>
</dbReference>
<feature type="compositionally biased region" description="Polar residues" evidence="1">
    <location>
        <begin position="8"/>
        <end position="27"/>
    </location>
</feature>
<gene>
    <name evidence="3" type="ORF">VMCG_05553</name>
</gene>
<dbReference type="InterPro" id="IPR011333">
    <property type="entry name" value="SKP1/BTB/POZ_sf"/>
</dbReference>
<sequence length="302" mass="33673">MFGRSRKASVSQPTTKASKPPSASISVRDSGVSKRRPSTSTTSRRRPSIATSAQTLVDPSGKWVLPESILNASLFLYTDVSCCSNSPIVTLVVGREARIFAAHEDVLAKSPVFANVLRSQYMETSGKRITIPDEEPEILSSVLEYLYKDDYSPRLVHNKRRDTWEIESNDEATIFHQAAGTELLKDTVIYCAADKYRLDDLKRIALRKQGLRTGIQCNTILSSARYAYANTPDSDSKLRTHYLALIVRSRSTFKRSGTMQAEMFNGGSQLFFDLFVTLCNHVDEIQSPRGTPRSGTPKNGFF</sequence>
<dbReference type="Pfam" id="PF00651">
    <property type="entry name" value="BTB"/>
    <property type="match status" value="1"/>
</dbReference>
<protein>
    <recommendedName>
        <fullName evidence="2">BTB domain-containing protein</fullName>
    </recommendedName>
</protein>
<dbReference type="InterPro" id="IPR000210">
    <property type="entry name" value="BTB/POZ_dom"/>
</dbReference>
<dbReference type="Gene3D" id="3.30.710.10">
    <property type="entry name" value="Potassium Channel Kv1.1, Chain A"/>
    <property type="match status" value="1"/>
</dbReference>
<dbReference type="STRING" id="356882.A0A423WER1"/>
<dbReference type="OrthoDB" id="45365at2759"/>
<organism evidence="3 4">
    <name type="scientific">Cytospora schulzeri</name>
    <dbReference type="NCBI Taxonomy" id="448051"/>
    <lineage>
        <taxon>Eukaryota</taxon>
        <taxon>Fungi</taxon>
        <taxon>Dikarya</taxon>
        <taxon>Ascomycota</taxon>
        <taxon>Pezizomycotina</taxon>
        <taxon>Sordariomycetes</taxon>
        <taxon>Sordariomycetidae</taxon>
        <taxon>Diaporthales</taxon>
        <taxon>Cytosporaceae</taxon>
        <taxon>Cytospora</taxon>
    </lineage>
</organism>
<dbReference type="PROSITE" id="PS50097">
    <property type="entry name" value="BTB"/>
    <property type="match status" value="1"/>
</dbReference>
<feature type="domain" description="BTB" evidence="2">
    <location>
        <begin position="89"/>
        <end position="155"/>
    </location>
</feature>
<proteinExistence type="predicted"/>
<comment type="caution">
    <text evidence="3">The sequence shown here is derived from an EMBL/GenBank/DDBJ whole genome shotgun (WGS) entry which is preliminary data.</text>
</comment>
<accession>A0A423WER1</accession>